<keyword evidence="3" id="KW-1185">Reference proteome</keyword>
<gene>
    <name evidence="2" type="ORF">FCM35_KLT15818</name>
</gene>
<protein>
    <submittedName>
        <fullName evidence="2">Uncharacterized protein</fullName>
    </submittedName>
</protein>
<organism evidence="2 3">
    <name type="scientific">Carex littledalei</name>
    <dbReference type="NCBI Taxonomy" id="544730"/>
    <lineage>
        <taxon>Eukaryota</taxon>
        <taxon>Viridiplantae</taxon>
        <taxon>Streptophyta</taxon>
        <taxon>Embryophyta</taxon>
        <taxon>Tracheophyta</taxon>
        <taxon>Spermatophyta</taxon>
        <taxon>Magnoliopsida</taxon>
        <taxon>Liliopsida</taxon>
        <taxon>Poales</taxon>
        <taxon>Cyperaceae</taxon>
        <taxon>Cyperoideae</taxon>
        <taxon>Cariceae</taxon>
        <taxon>Carex</taxon>
        <taxon>Carex subgen. Euthyceras</taxon>
    </lineage>
</organism>
<dbReference type="EMBL" id="SWLB01000003">
    <property type="protein sequence ID" value="KAF3340047.1"/>
    <property type="molecule type" value="Genomic_DNA"/>
</dbReference>
<feature type="region of interest" description="Disordered" evidence="1">
    <location>
        <begin position="1"/>
        <end position="55"/>
    </location>
</feature>
<sequence length="55" mass="5704">MKAAKPAGLMSQLTSKPGEGAPRAPLTSKPAPNKAGQKPREPKKKTPKAKPSAKN</sequence>
<proteinExistence type="predicted"/>
<evidence type="ECO:0000313" key="2">
    <source>
        <dbReference type="EMBL" id="KAF3340047.1"/>
    </source>
</evidence>
<evidence type="ECO:0000256" key="1">
    <source>
        <dbReference type="SAM" id="MobiDB-lite"/>
    </source>
</evidence>
<dbReference type="AlphaFoldDB" id="A0A833VH42"/>
<feature type="compositionally biased region" description="Basic residues" evidence="1">
    <location>
        <begin position="41"/>
        <end position="55"/>
    </location>
</feature>
<accession>A0A833VH42</accession>
<reference evidence="2" key="1">
    <citation type="submission" date="2020-01" db="EMBL/GenBank/DDBJ databases">
        <title>Genome sequence of Kobresia littledalei, the first chromosome-level genome in the family Cyperaceae.</title>
        <authorList>
            <person name="Qu G."/>
        </authorList>
    </citation>
    <scope>NUCLEOTIDE SEQUENCE</scope>
    <source>
        <strain evidence="2">C.B.Clarke</strain>
        <tissue evidence="2">Leaf</tissue>
    </source>
</reference>
<name>A0A833VH42_9POAL</name>
<evidence type="ECO:0000313" key="3">
    <source>
        <dbReference type="Proteomes" id="UP000623129"/>
    </source>
</evidence>
<dbReference type="Proteomes" id="UP000623129">
    <property type="component" value="Unassembled WGS sequence"/>
</dbReference>
<comment type="caution">
    <text evidence="2">The sequence shown here is derived from an EMBL/GenBank/DDBJ whole genome shotgun (WGS) entry which is preliminary data.</text>
</comment>